<organism evidence="13">
    <name type="scientific">Nippostrongylus brasiliensis</name>
    <name type="common">Rat hookworm</name>
    <dbReference type="NCBI Taxonomy" id="27835"/>
    <lineage>
        <taxon>Eukaryota</taxon>
        <taxon>Metazoa</taxon>
        <taxon>Ecdysozoa</taxon>
        <taxon>Nematoda</taxon>
        <taxon>Chromadorea</taxon>
        <taxon>Rhabditida</taxon>
        <taxon>Rhabditina</taxon>
        <taxon>Rhabditomorpha</taxon>
        <taxon>Strongyloidea</taxon>
        <taxon>Heligmosomidae</taxon>
        <taxon>Nippostrongylus</taxon>
    </lineage>
</organism>
<keyword evidence="12" id="KW-1185">Reference proteome</keyword>
<dbReference type="Gene3D" id="3.30.740.10">
    <property type="entry name" value="Protein Inhibitor Of Neuronal Nitric Oxide Synthase"/>
    <property type="match status" value="1"/>
</dbReference>
<dbReference type="GO" id="GO:0005868">
    <property type="term" value="C:cytoplasmic dynein complex"/>
    <property type="evidence" value="ECO:0007669"/>
    <property type="project" value="TreeGrafter"/>
</dbReference>
<evidence type="ECO:0000256" key="1">
    <source>
        <dbReference type="ARBA" id="ARBA00004123"/>
    </source>
</evidence>
<dbReference type="EMBL" id="UYSL01020153">
    <property type="protein sequence ID" value="VDL73107.1"/>
    <property type="molecule type" value="Genomic_DNA"/>
</dbReference>
<dbReference type="GO" id="GO:0007017">
    <property type="term" value="P:microtubule-based process"/>
    <property type="evidence" value="ECO:0007669"/>
    <property type="project" value="InterPro"/>
</dbReference>
<dbReference type="SMART" id="SM01375">
    <property type="entry name" value="Dynein_light"/>
    <property type="match status" value="1"/>
</dbReference>
<sequence length="108" mass="12673">MTMLSLNSNAKFKFECGKSRRDAVVIKTCDMSVEMQEETIEIAFRALDRCRIEKDIAACIKQDMDRKFYPSWQCVVGRNFGSYVTHETHCFIYFYVHTIAIMVFKTSF</sequence>
<dbReference type="PANTHER" id="PTHR11886:SF35">
    <property type="entry name" value="DYNEIN LIGHT CHAIN"/>
    <property type="match status" value="1"/>
</dbReference>
<dbReference type="WBParaSite" id="NBR_0000951701-mRNA-1">
    <property type="protein sequence ID" value="NBR_0000951701-mRNA-1"/>
    <property type="gene ID" value="NBR_0000951701"/>
</dbReference>
<keyword evidence="9" id="KW-0539">Nucleus</keyword>
<keyword evidence="8 10" id="KW-0206">Cytoskeleton</keyword>
<name>A0A0N4Y1L4_NIPBR</name>
<keyword evidence="10" id="KW-0243">Dynein</keyword>
<evidence type="ECO:0000256" key="5">
    <source>
        <dbReference type="ARBA" id="ARBA00022701"/>
    </source>
</evidence>
<dbReference type="Proteomes" id="UP000271162">
    <property type="component" value="Unassembled WGS sequence"/>
</dbReference>
<gene>
    <name evidence="11" type="ORF">NBR_LOCUS9518</name>
</gene>
<dbReference type="GO" id="GO:0005874">
    <property type="term" value="C:microtubule"/>
    <property type="evidence" value="ECO:0007669"/>
    <property type="project" value="UniProtKB-KW"/>
</dbReference>
<comment type="subcellular location">
    <subcellularLocation>
        <location evidence="2 10">Cytoplasm</location>
        <location evidence="2 10">Cytoskeleton</location>
    </subcellularLocation>
    <subcellularLocation>
        <location evidence="1">Nucleus</location>
    </subcellularLocation>
</comment>
<protein>
    <recommendedName>
        <fullName evidence="10">Dynein light chain</fullName>
    </recommendedName>
</protein>
<reference evidence="13" key="1">
    <citation type="submission" date="2017-02" db="UniProtKB">
        <authorList>
            <consortium name="WormBaseParasite"/>
        </authorList>
    </citation>
    <scope>IDENTIFICATION</scope>
</reference>
<evidence type="ECO:0000256" key="3">
    <source>
        <dbReference type="ARBA" id="ARBA00022448"/>
    </source>
</evidence>
<keyword evidence="3" id="KW-0813">Transport</keyword>
<dbReference type="InterPro" id="IPR037177">
    <property type="entry name" value="DLC_sf"/>
</dbReference>
<evidence type="ECO:0000256" key="9">
    <source>
        <dbReference type="ARBA" id="ARBA00023242"/>
    </source>
</evidence>
<dbReference type="GO" id="GO:0045505">
    <property type="term" value="F:dynein intermediate chain binding"/>
    <property type="evidence" value="ECO:0007669"/>
    <property type="project" value="TreeGrafter"/>
</dbReference>
<dbReference type="Pfam" id="PF01221">
    <property type="entry name" value="Dynein_light"/>
    <property type="match status" value="1"/>
</dbReference>
<evidence type="ECO:0000313" key="11">
    <source>
        <dbReference type="EMBL" id="VDL73107.1"/>
    </source>
</evidence>
<keyword evidence="5 10" id="KW-0493">Microtubule</keyword>
<evidence type="ECO:0000256" key="2">
    <source>
        <dbReference type="ARBA" id="ARBA00004245"/>
    </source>
</evidence>
<dbReference type="AlphaFoldDB" id="A0A0N4Y1L4"/>
<comment type="similarity">
    <text evidence="10">Belongs to the dynein light chain family.</text>
</comment>
<reference evidence="11 12" key="2">
    <citation type="submission" date="2018-11" db="EMBL/GenBank/DDBJ databases">
        <authorList>
            <consortium name="Pathogen Informatics"/>
        </authorList>
    </citation>
    <scope>NUCLEOTIDE SEQUENCE [LARGE SCALE GENOMIC DNA]</scope>
</reference>
<dbReference type="GO" id="GO:0051028">
    <property type="term" value="P:mRNA transport"/>
    <property type="evidence" value="ECO:0007669"/>
    <property type="project" value="UniProtKB-KW"/>
</dbReference>
<dbReference type="STRING" id="27835.A0A0N4Y1L4"/>
<dbReference type="GO" id="GO:0015031">
    <property type="term" value="P:protein transport"/>
    <property type="evidence" value="ECO:0007669"/>
    <property type="project" value="UniProtKB-KW"/>
</dbReference>
<dbReference type="GO" id="GO:0005634">
    <property type="term" value="C:nucleus"/>
    <property type="evidence" value="ECO:0007669"/>
    <property type="project" value="UniProtKB-SubCell"/>
</dbReference>
<dbReference type="FunFam" id="3.30.740.10:FF:000005">
    <property type="entry name" value="Dynein light chain"/>
    <property type="match status" value="1"/>
</dbReference>
<keyword evidence="4 10" id="KW-0963">Cytoplasm</keyword>
<evidence type="ECO:0000256" key="7">
    <source>
        <dbReference type="ARBA" id="ARBA00022927"/>
    </source>
</evidence>
<dbReference type="InterPro" id="IPR001372">
    <property type="entry name" value="Dynein_light_chain_typ-1/2"/>
</dbReference>
<evidence type="ECO:0000313" key="12">
    <source>
        <dbReference type="Proteomes" id="UP000271162"/>
    </source>
</evidence>
<dbReference type="SUPFAM" id="SSF54648">
    <property type="entry name" value="DLC"/>
    <property type="match status" value="1"/>
</dbReference>
<accession>A0A0N4Y1L4</accession>
<keyword evidence="6" id="KW-0509">mRNA transport</keyword>
<dbReference type="CDD" id="cd21452">
    <property type="entry name" value="DLC-like_DYNLL1_DYNLL2"/>
    <property type="match status" value="1"/>
</dbReference>
<evidence type="ECO:0000256" key="10">
    <source>
        <dbReference type="RuleBase" id="RU365010"/>
    </source>
</evidence>
<keyword evidence="7" id="KW-0653">Protein transport</keyword>
<evidence type="ECO:0000256" key="6">
    <source>
        <dbReference type="ARBA" id="ARBA00022816"/>
    </source>
</evidence>
<evidence type="ECO:0000256" key="8">
    <source>
        <dbReference type="ARBA" id="ARBA00023212"/>
    </source>
</evidence>
<keyword evidence="10" id="KW-0505">Motor protein</keyword>
<dbReference type="PANTHER" id="PTHR11886">
    <property type="entry name" value="DYNEIN LIGHT CHAIN"/>
    <property type="match status" value="1"/>
</dbReference>
<evidence type="ECO:0000313" key="13">
    <source>
        <dbReference type="WBParaSite" id="NBR_0000951701-mRNA-1"/>
    </source>
</evidence>
<evidence type="ECO:0000256" key="4">
    <source>
        <dbReference type="ARBA" id="ARBA00022490"/>
    </source>
</evidence>
<proteinExistence type="inferred from homology"/>